<dbReference type="Proteomes" id="UP001339962">
    <property type="component" value="Unassembled WGS sequence"/>
</dbReference>
<organism evidence="3 5">
    <name type="scientific">Anoxybacteroides rupiense</name>
    <dbReference type="NCBI Taxonomy" id="311460"/>
    <lineage>
        <taxon>Bacteria</taxon>
        <taxon>Bacillati</taxon>
        <taxon>Bacillota</taxon>
        <taxon>Bacilli</taxon>
        <taxon>Bacillales</taxon>
        <taxon>Anoxybacillaceae</taxon>
        <taxon>Anoxybacteroides</taxon>
    </lineage>
</organism>
<comment type="caution">
    <text evidence="3">The sequence shown here is derived from an EMBL/GenBank/DDBJ whole genome shotgun (WGS) entry which is preliminary data.</text>
</comment>
<keyword evidence="4" id="KW-1185">Reference proteome</keyword>
<dbReference type="Pfam" id="PF07238">
    <property type="entry name" value="PilZ"/>
    <property type="match status" value="1"/>
</dbReference>
<evidence type="ECO:0000313" key="4">
    <source>
        <dbReference type="Proteomes" id="UP001213979"/>
    </source>
</evidence>
<dbReference type="AlphaFoldDB" id="A0ABD5IVB9"/>
<name>A0ABD5IVB9_9BACL</name>
<proteinExistence type="predicted"/>
<evidence type="ECO:0000313" key="5">
    <source>
        <dbReference type="Proteomes" id="UP001339962"/>
    </source>
</evidence>
<feature type="domain" description="PilZ" evidence="1">
    <location>
        <begin position="37"/>
        <end position="115"/>
    </location>
</feature>
<evidence type="ECO:0000259" key="1">
    <source>
        <dbReference type="Pfam" id="PF07238"/>
    </source>
</evidence>
<sequence length="122" mass="14613">MRFKRNEAFRYQFGQPLLGTFRIAYIDGKEMDSEKGAVEIYDISPKGMKIRTVFDIPPRPRDVCIQVTFMLNDVEFNLLGIIVWQKRDFRGYFYGLQLHLSHEQEEIMIRELKRYVTLRQSD</sequence>
<evidence type="ECO:0000313" key="2">
    <source>
        <dbReference type="EMBL" id="MDE8564117.1"/>
    </source>
</evidence>
<dbReference type="Proteomes" id="UP001213979">
    <property type="component" value="Unassembled WGS sequence"/>
</dbReference>
<dbReference type="EMBL" id="JARTLI010000018">
    <property type="protein sequence ID" value="MED5052263.1"/>
    <property type="molecule type" value="Genomic_DNA"/>
</dbReference>
<dbReference type="EMBL" id="JAQOTG010000007">
    <property type="protein sequence ID" value="MDE8564117.1"/>
    <property type="molecule type" value="Genomic_DNA"/>
</dbReference>
<protein>
    <submittedName>
        <fullName evidence="3">PilZ domain-containing protein</fullName>
    </submittedName>
</protein>
<accession>A0ABD5IVB9</accession>
<gene>
    <name evidence="3" type="ORF">P9850_10400</name>
    <name evidence="2" type="ORF">PNH38_09475</name>
</gene>
<reference evidence="2 4" key="1">
    <citation type="submission" date="2023-01" db="EMBL/GenBank/DDBJ databases">
        <title>Genome-based reclassification of Anoxybacillus geothermalis as a later heterotypic synonym of Anoxybacillus rupiensis.</title>
        <authorList>
            <person name="Inan Bektas K."/>
            <person name="Canakci S."/>
            <person name="Belduz A.A."/>
            <person name="Guler H.H."/>
        </authorList>
    </citation>
    <scope>NUCLEOTIDE SEQUENCE [LARGE SCALE GENOMIC DNA]</scope>
    <source>
        <strain evidence="2 4">DSM 17127</strain>
    </source>
</reference>
<dbReference type="RefSeq" id="WP_044742143.1">
    <property type="nucleotide sequence ID" value="NZ_JACIDF010000001.1"/>
</dbReference>
<evidence type="ECO:0000313" key="3">
    <source>
        <dbReference type="EMBL" id="MED5052263.1"/>
    </source>
</evidence>
<dbReference type="InterPro" id="IPR009875">
    <property type="entry name" value="PilZ_domain"/>
</dbReference>
<reference evidence="3 5" key="2">
    <citation type="submission" date="2023-03" db="EMBL/GenBank/DDBJ databases">
        <title>Bacillus Genome Sequencing.</title>
        <authorList>
            <person name="Dunlap C."/>
        </authorList>
    </citation>
    <scope>NUCLEOTIDE SEQUENCE [LARGE SCALE GENOMIC DNA]</scope>
    <source>
        <strain evidence="3 5">NRS-38</strain>
    </source>
</reference>